<evidence type="ECO:0000313" key="4">
    <source>
        <dbReference type="RefSeq" id="XP_013406477.1"/>
    </source>
</evidence>
<dbReference type="Gene3D" id="3.40.50.10140">
    <property type="entry name" value="Toll/interleukin-1 receptor homology (TIR) domain"/>
    <property type="match status" value="1"/>
</dbReference>
<name>A0A1S3J7U2_LINAN</name>
<dbReference type="GO" id="GO:0035662">
    <property type="term" value="F:Toll-like receptor 4 binding"/>
    <property type="evidence" value="ECO:0007669"/>
    <property type="project" value="TreeGrafter"/>
</dbReference>
<dbReference type="AlphaFoldDB" id="A0A1S3J7U2"/>
<accession>A0A1S3J7U2</accession>
<dbReference type="GO" id="GO:2000343">
    <property type="term" value="P:positive regulation of chemokine (C-X-C motif) ligand 2 production"/>
    <property type="evidence" value="ECO:0007669"/>
    <property type="project" value="TreeGrafter"/>
</dbReference>
<proteinExistence type="predicted"/>
<dbReference type="GO" id="GO:0005886">
    <property type="term" value="C:plasma membrane"/>
    <property type="evidence" value="ECO:0007669"/>
    <property type="project" value="TreeGrafter"/>
</dbReference>
<evidence type="ECO:0000256" key="1">
    <source>
        <dbReference type="SAM" id="Coils"/>
    </source>
</evidence>
<dbReference type="InterPro" id="IPR035897">
    <property type="entry name" value="Toll_tir_struct_dom_sf"/>
</dbReference>
<dbReference type="GO" id="GO:0032760">
    <property type="term" value="P:positive regulation of tumor necrosis factor production"/>
    <property type="evidence" value="ECO:0007669"/>
    <property type="project" value="TreeGrafter"/>
</dbReference>
<keyword evidence="3" id="KW-1185">Reference proteome</keyword>
<sequence length="198" mass="22730">MEVESCHYDAYLIHGSFDKLVVEKVLKAVESHKIRCCYAPRDFKSTESTEANINEAVALSRCAVDFLSRNSIRDNWCKHARELAVVKSIEVEDFVVIPAILDVKWSDLPYGYKARKTIQMDSQDFIPTLVKAIKGPTADPCYGELRSENENVKQENNLLRSENENLKAELQEMRQQLEDSNALIRQQKADMQKEVTFN</sequence>
<feature type="domain" description="TIR" evidence="2">
    <location>
        <begin position="6"/>
        <end position="137"/>
    </location>
</feature>
<dbReference type="GO" id="GO:0035663">
    <property type="term" value="F:Toll-like receptor 2 binding"/>
    <property type="evidence" value="ECO:0007669"/>
    <property type="project" value="TreeGrafter"/>
</dbReference>
<feature type="coiled-coil region" evidence="1">
    <location>
        <begin position="142"/>
        <end position="194"/>
    </location>
</feature>
<dbReference type="InParanoid" id="A0A1S3J7U2"/>
<organism evidence="3 4">
    <name type="scientific">Lingula anatina</name>
    <name type="common">Brachiopod</name>
    <name type="synonym">Lingula unguis</name>
    <dbReference type="NCBI Taxonomy" id="7574"/>
    <lineage>
        <taxon>Eukaryota</taxon>
        <taxon>Metazoa</taxon>
        <taxon>Spiralia</taxon>
        <taxon>Lophotrochozoa</taxon>
        <taxon>Brachiopoda</taxon>
        <taxon>Linguliformea</taxon>
        <taxon>Lingulata</taxon>
        <taxon>Lingulida</taxon>
        <taxon>Linguloidea</taxon>
        <taxon>Lingulidae</taxon>
        <taxon>Lingula</taxon>
    </lineage>
</organism>
<evidence type="ECO:0000259" key="2">
    <source>
        <dbReference type="PROSITE" id="PS50104"/>
    </source>
</evidence>
<dbReference type="Proteomes" id="UP000085678">
    <property type="component" value="Unplaced"/>
</dbReference>
<dbReference type="Pfam" id="PF13676">
    <property type="entry name" value="TIR_2"/>
    <property type="match status" value="1"/>
</dbReference>
<dbReference type="GO" id="GO:0043123">
    <property type="term" value="P:positive regulation of canonical NF-kappaB signal transduction"/>
    <property type="evidence" value="ECO:0007669"/>
    <property type="project" value="TreeGrafter"/>
</dbReference>
<reference evidence="4" key="1">
    <citation type="submission" date="2025-08" db="UniProtKB">
        <authorList>
            <consortium name="RefSeq"/>
        </authorList>
    </citation>
    <scope>IDENTIFICATION</scope>
    <source>
        <tissue evidence="4">Gonads</tissue>
    </source>
</reference>
<keyword evidence="1" id="KW-0175">Coiled coil</keyword>
<dbReference type="KEGG" id="lak:106170954"/>
<dbReference type="GO" id="GO:0005737">
    <property type="term" value="C:cytoplasm"/>
    <property type="evidence" value="ECO:0007669"/>
    <property type="project" value="TreeGrafter"/>
</dbReference>
<dbReference type="RefSeq" id="XP_013406477.1">
    <property type="nucleotide sequence ID" value="XM_013551023.2"/>
</dbReference>
<protein>
    <submittedName>
        <fullName evidence="4">Toll-like receptor 5</fullName>
    </submittedName>
</protein>
<dbReference type="PROSITE" id="PS50104">
    <property type="entry name" value="TIR"/>
    <property type="match status" value="1"/>
</dbReference>
<gene>
    <name evidence="4" type="primary">LOC106170954</name>
</gene>
<dbReference type="InterPro" id="IPR017279">
    <property type="entry name" value="Tol-interleuk_rcpt_adapt_Tirap"/>
</dbReference>
<dbReference type="GO" id="GO:0034142">
    <property type="term" value="P:toll-like receptor 4 signaling pathway"/>
    <property type="evidence" value="ECO:0007669"/>
    <property type="project" value="TreeGrafter"/>
</dbReference>
<dbReference type="PANTHER" id="PTHR22662">
    <property type="entry name" value="TIRAP"/>
    <property type="match status" value="1"/>
</dbReference>
<dbReference type="PANTHER" id="PTHR22662:SF0">
    <property type="entry name" value="TOLL_INTERLEUKIN-1 RECEPTOR DOMAIN-CONTAINING ADAPTER PROTEIN"/>
    <property type="match status" value="1"/>
</dbReference>
<dbReference type="SUPFAM" id="SSF52200">
    <property type="entry name" value="Toll/Interleukin receptor TIR domain"/>
    <property type="match status" value="1"/>
</dbReference>
<dbReference type="InterPro" id="IPR000157">
    <property type="entry name" value="TIR_dom"/>
</dbReference>
<dbReference type="GeneID" id="106170954"/>
<evidence type="ECO:0000313" key="3">
    <source>
        <dbReference type="Proteomes" id="UP000085678"/>
    </source>
</evidence>